<dbReference type="KEGG" id="rru:Rru_A1687"/>
<keyword evidence="7" id="KW-1185">Reference proteome</keyword>
<gene>
    <name evidence="6" type="ordered locus">Rru_A1687</name>
</gene>
<evidence type="ECO:0000313" key="6">
    <source>
        <dbReference type="EMBL" id="ABC22487.1"/>
    </source>
</evidence>
<dbReference type="EMBL" id="CP000230">
    <property type="protein sequence ID" value="ABC22487.1"/>
    <property type="molecule type" value="Genomic_DNA"/>
</dbReference>
<dbReference type="PhylomeDB" id="Q2RTQ8"/>
<dbReference type="PANTHER" id="PTHR20854:SF4">
    <property type="entry name" value="INOSITOL-1-MONOPHOSPHATASE-RELATED"/>
    <property type="match status" value="1"/>
</dbReference>
<dbReference type="STRING" id="269796.Rru_A1687"/>
<feature type="binding site" evidence="5">
    <location>
        <position position="69"/>
    </location>
    <ligand>
        <name>Mg(2+)</name>
        <dbReference type="ChEBI" id="CHEBI:18420"/>
        <label>1</label>
        <note>catalytic</note>
    </ligand>
</feature>
<keyword evidence="3 6" id="KW-0378">Hydrolase</keyword>
<dbReference type="PRINTS" id="PR00377">
    <property type="entry name" value="IMPHPHTASES"/>
</dbReference>
<dbReference type="AlphaFoldDB" id="Q2RTQ8"/>
<organism evidence="6 7">
    <name type="scientific">Rhodospirillum rubrum (strain ATCC 11170 / ATH 1.1.1 / DSM 467 / LMG 4362 / NCIMB 8255 / S1)</name>
    <dbReference type="NCBI Taxonomy" id="269796"/>
    <lineage>
        <taxon>Bacteria</taxon>
        <taxon>Pseudomonadati</taxon>
        <taxon>Pseudomonadota</taxon>
        <taxon>Alphaproteobacteria</taxon>
        <taxon>Rhodospirillales</taxon>
        <taxon>Rhodospirillaceae</taxon>
        <taxon>Rhodospirillum</taxon>
    </lineage>
</organism>
<accession>Q2RTQ8</accession>
<evidence type="ECO:0000256" key="4">
    <source>
        <dbReference type="ARBA" id="ARBA00022842"/>
    </source>
</evidence>
<comment type="cofactor">
    <cofactor evidence="5">
        <name>Mg(2+)</name>
        <dbReference type="ChEBI" id="CHEBI:18420"/>
    </cofactor>
</comment>
<sequence>MLVDPDAVTALIRAVVDAEVLPRFRNLSAKDIHTKSGPLDLVTEADLRAEAVLSEKLCALLPGSQVVGEEAVHTDPGVLRRLGGDAPVWIIDPVDGTGNFARGDDLFGCIVALALRGETVMGWIDHCVERRTVCAVKGRGVRQGGQIRHLPEAPAADPAHPLAALRGHIGGRALMTALRPRVATITRASSAAHAYLALLSGQIDFAVFTRMKVWDHAAGILIHREAGGCARLISGEDYAPTQTQGMPLMARNEERWGQLAGIIRQTDAVAVP</sequence>
<dbReference type="CDD" id="cd01517">
    <property type="entry name" value="PAP_phosphatase"/>
    <property type="match status" value="1"/>
</dbReference>
<feature type="binding site" evidence="5">
    <location>
        <position position="215"/>
    </location>
    <ligand>
        <name>Mg(2+)</name>
        <dbReference type="ChEBI" id="CHEBI:18420"/>
        <label>1</label>
        <note>catalytic</note>
    </ligand>
</feature>
<dbReference type="Gene3D" id="3.30.540.10">
    <property type="entry name" value="Fructose-1,6-Bisphosphatase, subunit A, domain 1"/>
    <property type="match status" value="1"/>
</dbReference>
<reference evidence="6 7" key="1">
    <citation type="journal article" date="2011" name="Stand. Genomic Sci.">
        <title>Complete genome sequence of Rhodospirillum rubrum type strain (S1).</title>
        <authorList>
            <person name="Munk A.C."/>
            <person name="Copeland A."/>
            <person name="Lucas S."/>
            <person name="Lapidus A."/>
            <person name="Del Rio T.G."/>
            <person name="Barry K."/>
            <person name="Detter J.C."/>
            <person name="Hammon N."/>
            <person name="Israni S."/>
            <person name="Pitluck S."/>
            <person name="Brettin T."/>
            <person name="Bruce D."/>
            <person name="Han C."/>
            <person name="Tapia R."/>
            <person name="Gilna P."/>
            <person name="Schmutz J."/>
            <person name="Larimer F."/>
            <person name="Land M."/>
            <person name="Kyrpides N.C."/>
            <person name="Mavromatis K."/>
            <person name="Richardson P."/>
            <person name="Rohde M."/>
            <person name="Goker M."/>
            <person name="Klenk H.P."/>
            <person name="Zhang Y."/>
            <person name="Roberts G.P."/>
            <person name="Reslewic S."/>
            <person name="Schwartz D.C."/>
        </authorList>
    </citation>
    <scope>NUCLEOTIDE SEQUENCE [LARGE SCALE GENOMIC DNA]</scope>
    <source>
        <strain evidence="7">ATCC 11170 / ATH 1.1.1 / DSM 467 / LMG 4362 / NCIMB 8255 / S1</strain>
    </source>
</reference>
<evidence type="ECO:0000256" key="5">
    <source>
        <dbReference type="PIRSR" id="PIRSR600760-2"/>
    </source>
</evidence>
<dbReference type="EC" id="3.1.3.25" evidence="6"/>
<comment type="similarity">
    <text evidence="1">Belongs to the inositol monophosphatase superfamily.</text>
</comment>
<dbReference type="Proteomes" id="UP000001929">
    <property type="component" value="Chromosome"/>
</dbReference>
<dbReference type="GO" id="GO:0007165">
    <property type="term" value="P:signal transduction"/>
    <property type="evidence" value="ECO:0007669"/>
    <property type="project" value="TreeGrafter"/>
</dbReference>
<keyword evidence="4 5" id="KW-0460">Magnesium</keyword>
<dbReference type="eggNOG" id="COG0483">
    <property type="taxonomic scope" value="Bacteria"/>
</dbReference>
<dbReference type="GO" id="GO:0046872">
    <property type="term" value="F:metal ion binding"/>
    <property type="evidence" value="ECO:0007669"/>
    <property type="project" value="UniProtKB-KW"/>
</dbReference>
<dbReference type="SUPFAM" id="SSF56655">
    <property type="entry name" value="Carbohydrate phosphatase"/>
    <property type="match status" value="1"/>
</dbReference>
<protein>
    <submittedName>
        <fullName evidence="6">Inositol monophosphatase</fullName>
        <ecNumber evidence="6">3.1.3.25</ecNumber>
    </submittedName>
</protein>
<dbReference type="PROSITE" id="PS00629">
    <property type="entry name" value="IMP_1"/>
    <property type="match status" value="1"/>
</dbReference>
<evidence type="ECO:0000256" key="3">
    <source>
        <dbReference type="ARBA" id="ARBA00022801"/>
    </source>
</evidence>
<feature type="binding site" evidence="5">
    <location>
        <position position="92"/>
    </location>
    <ligand>
        <name>Mg(2+)</name>
        <dbReference type="ChEBI" id="CHEBI:18420"/>
        <label>1</label>
        <note>catalytic</note>
    </ligand>
</feature>
<name>Q2RTQ8_RHORT</name>
<dbReference type="RefSeq" id="WP_011389377.1">
    <property type="nucleotide sequence ID" value="NC_007643.1"/>
</dbReference>
<dbReference type="EnsemblBacteria" id="ABC22487">
    <property type="protein sequence ID" value="ABC22487"/>
    <property type="gene ID" value="Rru_A1687"/>
</dbReference>
<dbReference type="GO" id="GO:0008934">
    <property type="term" value="F:inositol monophosphate 1-phosphatase activity"/>
    <property type="evidence" value="ECO:0007669"/>
    <property type="project" value="TreeGrafter"/>
</dbReference>
<dbReference type="InterPro" id="IPR020583">
    <property type="entry name" value="Inositol_monoP_metal-BS"/>
</dbReference>
<dbReference type="InterPro" id="IPR000760">
    <property type="entry name" value="Inositol_monophosphatase-like"/>
</dbReference>
<dbReference type="GO" id="GO:0006020">
    <property type="term" value="P:inositol metabolic process"/>
    <property type="evidence" value="ECO:0007669"/>
    <property type="project" value="TreeGrafter"/>
</dbReference>
<evidence type="ECO:0000313" key="7">
    <source>
        <dbReference type="Proteomes" id="UP000001929"/>
    </source>
</evidence>
<dbReference type="Pfam" id="PF00459">
    <property type="entry name" value="Inositol_P"/>
    <property type="match status" value="1"/>
</dbReference>
<proteinExistence type="inferred from homology"/>
<evidence type="ECO:0000256" key="2">
    <source>
        <dbReference type="ARBA" id="ARBA00022723"/>
    </source>
</evidence>
<feature type="binding site" evidence="5">
    <location>
        <position position="95"/>
    </location>
    <ligand>
        <name>Mg(2+)</name>
        <dbReference type="ChEBI" id="CHEBI:18420"/>
        <label>1</label>
        <note>catalytic</note>
    </ligand>
</feature>
<evidence type="ECO:0000256" key="1">
    <source>
        <dbReference type="ARBA" id="ARBA00009759"/>
    </source>
</evidence>
<dbReference type="PANTHER" id="PTHR20854">
    <property type="entry name" value="INOSITOL MONOPHOSPHATASE"/>
    <property type="match status" value="1"/>
</dbReference>
<dbReference type="Gene3D" id="3.40.190.80">
    <property type="match status" value="1"/>
</dbReference>
<keyword evidence="2 5" id="KW-0479">Metal-binding</keyword>
<dbReference type="HOGENOM" id="CLU_044118_6_0_5"/>
<dbReference type="PATRIC" id="fig|269796.9.peg.1765"/>